<evidence type="ECO:0000313" key="6">
    <source>
        <dbReference type="Proteomes" id="UP000730482"/>
    </source>
</evidence>
<feature type="domain" description="HTH lacI-type" evidence="4">
    <location>
        <begin position="5"/>
        <end position="59"/>
    </location>
</feature>
<dbReference type="CDD" id="cd01392">
    <property type="entry name" value="HTH_LacI"/>
    <property type="match status" value="1"/>
</dbReference>
<dbReference type="Gene3D" id="1.10.260.40">
    <property type="entry name" value="lambda repressor-like DNA-binding domains"/>
    <property type="match status" value="1"/>
</dbReference>
<proteinExistence type="predicted"/>
<keyword evidence="6" id="KW-1185">Reference proteome</keyword>
<keyword evidence="1" id="KW-0805">Transcription regulation</keyword>
<organism evidence="5 6">
    <name type="scientific">Catenulispora pinistramenti</name>
    <dbReference type="NCBI Taxonomy" id="2705254"/>
    <lineage>
        <taxon>Bacteria</taxon>
        <taxon>Bacillati</taxon>
        <taxon>Actinomycetota</taxon>
        <taxon>Actinomycetes</taxon>
        <taxon>Catenulisporales</taxon>
        <taxon>Catenulisporaceae</taxon>
        <taxon>Catenulispora</taxon>
    </lineage>
</organism>
<dbReference type="SUPFAM" id="SSF47413">
    <property type="entry name" value="lambda repressor-like DNA-binding domains"/>
    <property type="match status" value="1"/>
</dbReference>
<reference evidence="5 6" key="1">
    <citation type="submission" date="2020-02" db="EMBL/GenBank/DDBJ databases">
        <title>Acidophilic actinobacteria isolated from forest soil.</title>
        <authorList>
            <person name="Golinska P."/>
        </authorList>
    </citation>
    <scope>NUCLEOTIDE SEQUENCE [LARGE SCALE GENOMIC DNA]</scope>
    <source>
        <strain evidence="5 6">NL8</strain>
    </source>
</reference>
<accession>A0ABS5KV86</accession>
<keyword evidence="2 5" id="KW-0238">DNA-binding</keyword>
<dbReference type="PROSITE" id="PS50932">
    <property type="entry name" value="HTH_LACI_2"/>
    <property type="match status" value="1"/>
</dbReference>
<dbReference type="Pfam" id="PF00356">
    <property type="entry name" value="LacI"/>
    <property type="match status" value="1"/>
</dbReference>
<evidence type="ECO:0000256" key="2">
    <source>
        <dbReference type="ARBA" id="ARBA00023125"/>
    </source>
</evidence>
<gene>
    <name evidence="5" type="ORF">KGQ19_24080</name>
</gene>
<keyword evidence="3" id="KW-0804">Transcription</keyword>
<evidence type="ECO:0000256" key="1">
    <source>
        <dbReference type="ARBA" id="ARBA00023015"/>
    </source>
</evidence>
<dbReference type="InterPro" id="IPR028082">
    <property type="entry name" value="Peripla_BP_I"/>
</dbReference>
<dbReference type="InterPro" id="IPR001761">
    <property type="entry name" value="Peripla_BP/Lac1_sug-bd_dom"/>
</dbReference>
<dbReference type="InterPro" id="IPR000843">
    <property type="entry name" value="HTH_LacI"/>
</dbReference>
<evidence type="ECO:0000256" key="3">
    <source>
        <dbReference type="ARBA" id="ARBA00023163"/>
    </source>
</evidence>
<dbReference type="PANTHER" id="PTHR30146:SF109">
    <property type="entry name" value="HTH-TYPE TRANSCRIPTIONAL REGULATOR GALS"/>
    <property type="match status" value="1"/>
</dbReference>
<dbReference type="EMBL" id="JAAFYZ010000086">
    <property type="protein sequence ID" value="MBS2549947.1"/>
    <property type="molecule type" value="Genomic_DNA"/>
</dbReference>
<dbReference type="GO" id="GO:0003677">
    <property type="term" value="F:DNA binding"/>
    <property type="evidence" value="ECO:0007669"/>
    <property type="project" value="UniProtKB-KW"/>
</dbReference>
<evidence type="ECO:0000259" key="4">
    <source>
        <dbReference type="PROSITE" id="PS50932"/>
    </source>
</evidence>
<dbReference type="Proteomes" id="UP000730482">
    <property type="component" value="Unassembled WGS sequence"/>
</dbReference>
<comment type="caution">
    <text evidence="5">The sequence shown here is derived from an EMBL/GenBank/DDBJ whole genome shotgun (WGS) entry which is preliminary data.</text>
</comment>
<dbReference type="Pfam" id="PF00532">
    <property type="entry name" value="Peripla_BP_1"/>
    <property type="match status" value="1"/>
</dbReference>
<dbReference type="Gene3D" id="3.40.50.2300">
    <property type="match status" value="2"/>
</dbReference>
<evidence type="ECO:0000313" key="5">
    <source>
        <dbReference type="EMBL" id="MBS2549947.1"/>
    </source>
</evidence>
<protein>
    <submittedName>
        <fullName evidence="5">LacI family DNA-binding transcriptional regulator</fullName>
    </submittedName>
</protein>
<name>A0ABS5KV86_9ACTN</name>
<dbReference type="SMART" id="SM00354">
    <property type="entry name" value="HTH_LACI"/>
    <property type="match status" value="1"/>
</dbReference>
<dbReference type="RefSeq" id="WP_212011843.1">
    <property type="nucleotide sequence ID" value="NZ_JAAFYZ010000086.1"/>
</dbReference>
<sequence>MGSRVTIRDVAAVAEVSPATVSRVLNADERVAPELRERVLAAVERLGYRPNSQARSLRTQATRVIGLIISDIQNPFFTSLVRGVEDAAQASGYSVVLANSDEDLGKEQQYLRVAAAEQMAGVILSPASSSRTRIGELVHEEIPVVTIDRRIAADVDSVAVDNVAGARQAVEHLLQTGARRVGVIAGPEDVSTAADRLEGYRAALRAAGLAVDPELIVRGDFRIDGGHRAAARLLDRPDRPDALFAANNLMLIGTLDAMAERGLTAPADLLLAGFDEMSWAGFAPPLTLVEQPTYEIGRLATQMLLRRIAGGTAAAEHVVLEATLKVRASSDLVRRAV</sequence>
<dbReference type="SUPFAM" id="SSF53822">
    <property type="entry name" value="Periplasmic binding protein-like I"/>
    <property type="match status" value="1"/>
</dbReference>
<dbReference type="CDD" id="cd19977">
    <property type="entry name" value="PBP1_EndR-like"/>
    <property type="match status" value="1"/>
</dbReference>
<dbReference type="PROSITE" id="PS00356">
    <property type="entry name" value="HTH_LACI_1"/>
    <property type="match status" value="1"/>
</dbReference>
<dbReference type="InterPro" id="IPR010982">
    <property type="entry name" value="Lambda_DNA-bd_dom_sf"/>
</dbReference>
<dbReference type="PANTHER" id="PTHR30146">
    <property type="entry name" value="LACI-RELATED TRANSCRIPTIONAL REPRESSOR"/>
    <property type="match status" value="1"/>
</dbReference>